<gene>
    <name evidence="1" type="ORF">N473_25725</name>
</gene>
<dbReference type="AlphaFoldDB" id="A0A161XZJ1"/>
<dbReference type="Proteomes" id="UP000076486">
    <property type="component" value="Unassembled WGS sequence"/>
</dbReference>
<evidence type="ECO:0000313" key="1">
    <source>
        <dbReference type="EMBL" id="KZN59536.1"/>
    </source>
</evidence>
<sequence length="53" mass="6059">MIALKKASDNRVNKNIFIFGLSGYNLTSKFGLTQKICTSGHWHLHHGKRNFID</sequence>
<name>A0A161XZJ1_9GAMM</name>
<comment type="caution">
    <text evidence="1">The sequence shown here is derived from an EMBL/GenBank/DDBJ whole genome shotgun (WGS) entry which is preliminary data.</text>
</comment>
<organism evidence="1 2">
    <name type="scientific">Pseudoalteromonas luteoviolacea CPMOR-1</name>
    <dbReference type="NCBI Taxonomy" id="1365248"/>
    <lineage>
        <taxon>Bacteria</taxon>
        <taxon>Pseudomonadati</taxon>
        <taxon>Pseudomonadota</taxon>
        <taxon>Gammaproteobacteria</taxon>
        <taxon>Alteromonadales</taxon>
        <taxon>Pseudoalteromonadaceae</taxon>
        <taxon>Pseudoalteromonas</taxon>
    </lineage>
</organism>
<protein>
    <submittedName>
        <fullName evidence="1">Uncharacterized protein</fullName>
    </submittedName>
</protein>
<dbReference type="EMBL" id="AUYC01000059">
    <property type="protein sequence ID" value="KZN59536.1"/>
    <property type="molecule type" value="Genomic_DNA"/>
</dbReference>
<reference evidence="1 2" key="1">
    <citation type="submission" date="2013-07" db="EMBL/GenBank/DDBJ databases">
        <title>Comparative Genomic and Metabolomic Analysis of Twelve Strains of Pseudoalteromonas luteoviolacea.</title>
        <authorList>
            <person name="Vynne N.G."/>
            <person name="Mansson M."/>
            <person name="Gram L."/>
        </authorList>
    </citation>
    <scope>NUCLEOTIDE SEQUENCE [LARGE SCALE GENOMIC DNA]</scope>
    <source>
        <strain evidence="1 2">CPMOR-1</strain>
    </source>
</reference>
<proteinExistence type="predicted"/>
<dbReference type="PATRIC" id="fig|1365248.3.peg.4388"/>
<accession>A0A161XZJ1</accession>
<evidence type="ECO:0000313" key="2">
    <source>
        <dbReference type="Proteomes" id="UP000076486"/>
    </source>
</evidence>